<evidence type="ECO:0000259" key="5">
    <source>
        <dbReference type="Pfam" id="PF12770"/>
    </source>
</evidence>
<proteinExistence type="predicted"/>
<dbReference type="OrthoDB" id="9771112at2"/>
<keyword evidence="2" id="KW-0175">Coiled coil</keyword>
<dbReference type="Pfam" id="PF12770">
    <property type="entry name" value="CHAT"/>
    <property type="match status" value="1"/>
</dbReference>
<evidence type="ECO:0000256" key="1">
    <source>
        <dbReference type="PROSITE-ProRule" id="PRU00339"/>
    </source>
</evidence>
<protein>
    <submittedName>
        <fullName evidence="6">CHAT domain-containing protein</fullName>
    </submittedName>
</protein>
<sequence length="993" mass="115012">MNCRLCFLLLVIFSFSSVRVFSEVETVDEYSNKIDSLEKQKAFDEAIILQKKLLSASHRKNWDSLFARLYNTYKTYYLSEGESRNWGKALNIALESRAICLDNISSRDEAELIYNLAYLYDKNQKYFLALNHYKQAISLYEALADSHEQAARQKIAMAYNNIGVVHAHTGFFTERRSAYLKAKELWESVEEVDESYLMTIYGNLLRLYYQYGDKEGAKELIRTVNMNFDEWLANDSLKKEKRSLGLDPGFSFEMHQVNKHRLNLLYTDMMDDKHGGIAHLDSLSTYFMQLSAEDQRQYSAYWLTAIQNTAGPLVDYSIPEERRLQKHYLDLAMEESIRLGDRYNEMISHSRLVSYYLNAEQDSEQAIWHLDQAIAIGLSMDIREFNLLNLYLKKGDVLQQSGQFLEAEQLVLKGMSVILDRPIADLSSVQIDNFDRRNDIFYIGALKQVASIYKNEYEHTGNLVHAHLAQQFFELAARLFNVYYQKGVYNPKLNMYNNEISEGLLVLHMELGGIEADLINLTENNRSKHLSKEFNAKYLRFLNVPDSLFAEYNLLQLELSRYEKKEAFTEASKEEYERLKDDLQEVVDQIQKYDAKYFSFFSDSLSVQKVQMELEDGEYIVRYTVAHENVYAYVIQNKDLSIVKLGDRDSILLKVERYHETLKTIQNNYQKQARALYDALIAPLELPLDEIRSLVVIPDNKLNFVPFETLVNPDTNLPLVAVCPVSYSHGLRLWFRQKESIPKPEKQELFVAFAPNYSTSYMNSFAEGNVTRGDRLHNIAGAAREAAHLAEAFDGQLYQGEYATKHHFLQEAIDYKIYHFAMHALIDESEHLNSSLVFHNDEHLRYHELYGLFFPAELVVLSACNTGVGKLRSGEGLMSLSRALTYSGVRSSVYSLWEVPDKETSEIMISFYEYLKLGHPKSEALMLAKRNFLESNPLRNHPFFWAGFVVNGNTDALSDSPLDYWNNLLAGVGVFLLALTSWILWKRKRILIR</sequence>
<keyword evidence="3" id="KW-0472">Membrane</keyword>
<evidence type="ECO:0000313" key="6">
    <source>
        <dbReference type="EMBL" id="TDO02786.1"/>
    </source>
</evidence>
<evidence type="ECO:0000256" key="3">
    <source>
        <dbReference type="SAM" id="Phobius"/>
    </source>
</evidence>
<evidence type="ECO:0000256" key="2">
    <source>
        <dbReference type="SAM" id="Coils"/>
    </source>
</evidence>
<dbReference type="InterPro" id="IPR011990">
    <property type="entry name" value="TPR-like_helical_dom_sf"/>
</dbReference>
<feature type="domain" description="CHAT" evidence="5">
    <location>
        <begin position="670"/>
        <end position="952"/>
    </location>
</feature>
<keyword evidence="4" id="KW-0732">Signal</keyword>
<feature type="coiled-coil region" evidence="2">
    <location>
        <begin position="559"/>
        <end position="596"/>
    </location>
</feature>
<dbReference type="Gene3D" id="1.25.40.10">
    <property type="entry name" value="Tetratricopeptide repeat domain"/>
    <property type="match status" value="2"/>
</dbReference>
<keyword evidence="3" id="KW-1133">Transmembrane helix</keyword>
<dbReference type="EMBL" id="SNWI01000004">
    <property type="protein sequence ID" value="TDO02786.1"/>
    <property type="molecule type" value="Genomic_DNA"/>
</dbReference>
<reference evidence="6 7" key="1">
    <citation type="submission" date="2019-03" db="EMBL/GenBank/DDBJ databases">
        <title>Freshwater and sediment microbial communities from various areas in North America, analyzing microbe dynamics in response to fracking.</title>
        <authorList>
            <person name="Lamendella R."/>
        </authorList>
    </citation>
    <scope>NUCLEOTIDE SEQUENCE [LARGE SCALE GENOMIC DNA]</scope>
    <source>
        <strain evidence="6 7">114D</strain>
    </source>
</reference>
<dbReference type="Proteomes" id="UP000294848">
    <property type="component" value="Unassembled WGS sequence"/>
</dbReference>
<dbReference type="PROSITE" id="PS50005">
    <property type="entry name" value="TPR"/>
    <property type="match status" value="1"/>
</dbReference>
<dbReference type="AlphaFoldDB" id="A0A4R6H5P0"/>
<dbReference type="InterPro" id="IPR019734">
    <property type="entry name" value="TPR_rpt"/>
</dbReference>
<gene>
    <name evidence="6" type="ORF">DET52_104253</name>
</gene>
<feature type="transmembrane region" description="Helical" evidence="3">
    <location>
        <begin position="964"/>
        <end position="985"/>
    </location>
</feature>
<dbReference type="PANTHER" id="PTHR10098">
    <property type="entry name" value="RAPSYN-RELATED"/>
    <property type="match status" value="1"/>
</dbReference>
<feature type="signal peptide" evidence="4">
    <location>
        <begin position="1"/>
        <end position="22"/>
    </location>
</feature>
<keyword evidence="1" id="KW-0802">TPR repeat</keyword>
<keyword evidence="3" id="KW-0812">Transmembrane</keyword>
<dbReference type="InterPro" id="IPR024983">
    <property type="entry name" value="CHAT_dom"/>
</dbReference>
<organism evidence="6 7">
    <name type="scientific">Sunxiuqinia elliptica</name>
    <dbReference type="NCBI Taxonomy" id="655355"/>
    <lineage>
        <taxon>Bacteria</taxon>
        <taxon>Pseudomonadati</taxon>
        <taxon>Bacteroidota</taxon>
        <taxon>Bacteroidia</taxon>
        <taxon>Marinilabiliales</taxon>
        <taxon>Prolixibacteraceae</taxon>
        <taxon>Sunxiuqinia</taxon>
    </lineage>
</organism>
<evidence type="ECO:0000256" key="4">
    <source>
        <dbReference type="SAM" id="SignalP"/>
    </source>
</evidence>
<feature type="chain" id="PRO_5020336089" evidence="4">
    <location>
        <begin position="23"/>
        <end position="993"/>
    </location>
</feature>
<dbReference type="RefSeq" id="WP_133465020.1">
    <property type="nucleotide sequence ID" value="NZ_SNWI01000004.1"/>
</dbReference>
<accession>A0A4R6H5P0</accession>
<comment type="caution">
    <text evidence="6">The sequence shown here is derived from an EMBL/GenBank/DDBJ whole genome shotgun (WGS) entry which is preliminary data.</text>
</comment>
<dbReference type="SUPFAM" id="SSF48452">
    <property type="entry name" value="TPR-like"/>
    <property type="match status" value="1"/>
</dbReference>
<feature type="repeat" description="TPR" evidence="1">
    <location>
        <begin position="110"/>
        <end position="143"/>
    </location>
</feature>
<name>A0A4R6H5P0_9BACT</name>
<evidence type="ECO:0000313" key="7">
    <source>
        <dbReference type="Proteomes" id="UP000294848"/>
    </source>
</evidence>